<evidence type="ECO:0000313" key="2">
    <source>
        <dbReference type="Proteomes" id="UP000639772"/>
    </source>
</evidence>
<gene>
    <name evidence="1" type="ORF">HPP92_012544</name>
</gene>
<dbReference type="AlphaFoldDB" id="A0A835QX72"/>
<name>A0A835QX72_VANPL</name>
<dbReference type="Proteomes" id="UP000639772">
    <property type="component" value="Chromosome 6"/>
</dbReference>
<evidence type="ECO:0000313" key="1">
    <source>
        <dbReference type="EMBL" id="KAG0477825.1"/>
    </source>
</evidence>
<sequence length="65" mass="7209">MVDWYQSKYSMFRRSISLVKKGIVISILCTSFSIDNVNGNSFVGRMHLSLEEGGKSNALPSSNHA</sequence>
<organism evidence="1 2">
    <name type="scientific">Vanilla planifolia</name>
    <name type="common">Vanilla</name>
    <dbReference type="NCBI Taxonomy" id="51239"/>
    <lineage>
        <taxon>Eukaryota</taxon>
        <taxon>Viridiplantae</taxon>
        <taxon>Streptophyta</taxon>
        <taxon>Embryophyta</taxon>
        <taxon>Tracheophyta</taxon>
        <taxon>Spermatophyta</taxon>
        <taxon>Magnoliopsida</taxon>
        <taxon>Liliopsida</taxon>
        <taxon>Asparagales</taxon>
        <taxon>Orchidaceae</taxon>
        <taxon>Vanilloideae</taxon>
        <taxon>Vanilleae</taxon>
        <taxon>Vanilla</taxon>
    </lineage>
</organism>
<protein>
    <submittedName>
        <fullName evidence="1">Uncharacterized protein</fullName>
    </submittedName>
</protein>
<dbReference type="EMBL" id="JADCNM010000006">
    <property type="protein sequence ID" value="KAG0477825.1"/>
    <property type="molecule type" value="Genomic_DNA"/>
</dbReference>
<accession>A0A835QX72</accession>
<comment type="caution">
    <text evidence="1">The sequence shown here is derived from an EMBL/GenBank/DDBJ whole genome shotgun (WGS) entry which is preliminary data.</text>
</comment>
<reference evidence="1 2" key="1">
    <citation type="journal article" date="2020" name="Nat. Food">
        <title>A phased Vanilla planifolia genome enables genetic improvement of flavour and production.</title>
        <authorList>
            <person name="Hasing T."/>
            <person name="Tang H."/>
            <person name="Brym M."/>
            <person name="Khazi F."/>
            <person name="Huang T."/>
            <person name="Chambers A.H."/>
        </authorList>
    </citation>
    <scope>NUCLEOTIDE SEQUENCE [LARGE SCALE GENOMIC DNA]</scope>
    <source>
        <tissue evidence="1">Leaf</tissue>
    </source>
</reference>
<proteinExistence type="predicted"/>